<dbReference type="InterPro" id="IPR011991">
    <property type="entry name" value="ArsR-like_HTH"/>
</dbReference>
<name>A0A2P8IBI9_SACCR</name>
<keyword evidence="3" id="KW-0804">Transcription</keyword>
<dbReference type="InterPro" id="IPR036388">
    <property type="entry name" value="WH-like_DNA-bd_sf"/>
</dbReference>
<evidence type="ECO:0000256" key="2">
    <source>
        <dbReference type="ARBA" id="ARBA00023125"/>
    </source>
</evidence>
<dbReference type="PROSITE" id="PS51118">
    <property type="entry name" value="HTH_HXLR"/>
    <property type="match status" value="1"/>
</dbReference>
<evidence type="ECO:0000313" key="5">
    <source>
        <dbReference type="EMBL" id="PSL55817.1"/>
    </source>
</evidence>
<dbReference type="Gene3D" id="1.10.10.10">
    <property type="entry name" value="Winged helix-like DNA-binding domain superfamily/Winged helix DNA-binding domain"/>
    <property type="match status" value="1"/>
</dbReference>
<keyword evidence="2" id="KW-0238">DNA-binding</keyword>
<dbReference type="Pfam" id="PF01638">
    <property type="entry name" value="HxlR"/>
    <property type="match status" value="1"/>
</dbReference>
<protein>
    <submittedName>
        <fullName evidence="5">HxlR family transcriptional regulator</fullName>
    </submittedName>
</protein>
<evidence type="ECO:0000259" key="4">
    <source>
        <dbReference type="PROSITE" id="PS51118"/>
    </source>
</evidence>
<dbReference type="GO" id="GO:0003677">
    <property type="term" value="F:DNA binding"/>
    <property type="evidence" value="ECO:0007669"/>
    <property type="project" value="UniProtKB-KW"/>
</dbReference>
<dbReference type="InterPro" id="IPR002577">
    <property type="entry name" value="HTH_HxlR"/>
</dbReference>
<dbReference type="CDD" id="cd00090">
    <property type="entry name" value="HTH_ARSR"/>
    <property type="match status" value="1"/>
</dbReference>
<dbReference type="PANTHER" id="PTHR33204">
    <property type="entry name" value="TRANSCRIPTIONAL REGULATOR, MARR FAMILY"/>
    <property type="match status" value="1"/>
</dbReference>
<gene>
    <name evidence="5" type="ORF">B0I31_104108</name>
</gene>
<reference evidence="5 6" key="1">
    <citation type="submission" date="2018-03" db="EMBL/GenBank/DDBJ databases">
        <title>Genomic Encyclopedia of Type Strains, Phase III (KMG-III): the genomes of soil and plant-associated and newly described type strains.</title>
        <authorList>
            <person name="Whitman W."/>
        </authorList>
    </citation>
    <scope>NUCLEOTIDE SEQUENCE [LARGE SCALE GENOMIC DNA]</scope>
    <source>
        <strain evidence="5 6">CGMCC 4.7097</strain>
    </source>
</reference>
<organism evidence="5 6">
    <name type="scientific">Saccharothrix carnea</name>
    <dbReference type="NCBI Taxonomy" id="1280637"/>
    <lineage>
        <taxon>Bacteria</taxon>
        <taxon>Bacillati</taxon>
        <taxon>Actinomycetota</taxon>
        <taxon>Actinomycetes</taxon>
        <taxon>Pseudonocardiales</taxon>
        <taxon>Pseudonocardiaceae</taxon>
        <taxon>Saccharothrix</taxon>
    </lineage>
</organism>
<dbReference type="Gene3D" id="3.30.1050.10">
    <property type="entry name" value="SCP2 sterol-binding domain"/>
    <property type="match status" value="1"/>
</dbReference>
<dbReference type="OrthoDB" id="9792527at2"/>
<dbReference type="EMBL" id="PYAX01000004">
    <property type="protein sequence ID" value="PSL55817.1"/>
    <property type="molecule type" value="Genomic_DNA"/>
</dbReference>
<dbReference type="SUPFAM" id="SSF46785">
    <property type="entry name" value="Winged helix' DNA-binding domain"/>
    <property type="match status" value="1"/>
</dbReference>
<evidence type="ECO:0000256" key="3">
    <source>
        <dbReference type="ARBA" id="ARBA00023163"/>
    </source>
</evidence>
<dbReference type="RefSeq" id="WP_106615552.1">
    <property type="nucleotide sequence ID" value="NZ_PYAX01000004.1"/>
</dbReference>
<evidence type="ECO:0000313" key="6">
    <source>
        <dbReference type="Proteomes" id="UP000241118"/>
    </source>
</evidence>
<feature type="domain" description="HTH hxlR-type" evidence="4">
    <location>
        <begin position="11"/>
        <end position="109"/>
    </location>
</feature>
<dbReference type="InterPro" id="IPR036390">
    <property type="entry name" value="WH_DNA-bd_sf"/>
</dbReference>
<dbReference type="InterPro" id="IPR036527">
    <property type="entry name" value="SCP2_sterol-bd_dom_sf"/>
</dbReference>
<dbReference type="Proteomes" id="UP000241118">
    <property type="component" value="Unassembled WGS sequence"/>
</dbReference>
<dbReference type="PANTHER" id="PTHR33204:SF18">
    <property type="entry name" value="TRANSCRIPTIONAL REGULATORY PROTEIN"/>
    <property type="match status" value="1"/>
</dbReference>
<dbReference type="Pfam" id="PF02036">
    <property type="entry name" value="SCP2"/>
    <property type="match status" value="1"/>
</dbReference>
<dbReference type="SUPFAM" id="SSF55718">
    <property type="entry name" value="SCP-like"/>
    <property type="match status" value="1"/>
</dbReference>
<comment type="caution">
    <text evidence="5">The sequence shown here is derived from an EMBL/GenBank/DDBJ whole genome shotgun (WGS) entry which is preliminary data.</text>
</comment>
<keyword evidence="6" id="KW-1185">Reference proteome</keyword>
<keyword evidence="1" id="KW-0805">Transcription regulation</keyword>
<proteinExistence type="predicted"/>
<evidence type="ECO:0000256" key="1">
    <source>
        <dbReference type="ARBA" id="ARBA00023015"/>
    </source>
</evidence>
<dbReference type="AlphaFoldDB" id="A0A2P8IBI9"/>
<sequence>MGVRRDYGQFCGLAGGLNVIGERWTLLIVRELLIAPMRFNNLLENLPGIGPNLLTDRLRMLSEHGVIEQLPVEGDSRGRMYRLTEKGAELREPVLALAKWGMGFLAEEDSKKAVRDEWGFLALQAMIDHDHIPDVDETYEFRVGDSSYAIEVRGGEISFVLGPVATPDLTITCAAGVFVRIGARLLTPFDAIVTGDVKVDGPPESIHRCTRMLGLS</sequence>
<accession>A0A2P8IBI9</accession>
<dbReference type="InterPro" id="IPR003033">
    <property type="entry name" value="SCP2_sterol-bd_dom"/>
</dbReference>